<proteinExistence type="predicted"/>
<organism evidence="2 3">
    <name type="scientific">Caerostris extrusa</name>
    <name type="common">Bark spider</name>
    <name type="synonym">Caerostris bankana</name>
    <dbReference type="NCBI Taxonomy" id="172846"/>
    <lineage>
        <taxon>Eukaryota</taxon>
        <taxon>Metazoa</taxon>
        <taxon>Ecdysozoa</taxon>
        <taxon>Arthropoda</taxon>
        <taxon>Chelicerata</taxon>
        <taxon>Arachnida</taxon>
        <taxon>Araneae</taxon>
        <taxon>Araneomorphae</taxon>
        <taxon>Entelegynae</taxon>
        <taxon>Araneoidea</taxon>
        <taxon>Araneidae</taxon>
        <taxon>Caerostris</taxon>
    </lineage>
</organism>
<name>A0AAV4PF57_CAEEX</name>
<comment type="caution">
    <text evidence="2">The sequence shown here is derived from an EMBL/GenBank/DDBJ whole genome shotgun (WGS) entry which is preliminary data.</text>
</comment>
<sequence length="142" mass="14789">MLGILTSGITTVESTTKTSTLGMTTSDDFASRKTTTKSEEEECCDDNPMCKTDMLEVTSAVTTVPGVTTSGHVDCAHNIPAETTPGVADDAPVSSLTNLDCAKCTKSGTSKTNLPSPTPLTNENDASSLSTFNSGTFYTLFS</sequence>
<gene>
    <name evidence="2" type="ORF">CEXT_565981</name>
</gene>
<reference evidence="2 3" key="1">
    <citation type="submission" date="2021-06" db="EMBL/GenBank/DDBJ databases">
        <title>Caerostris extrusa draft genome.</title>
        <authorList>
            <person name="Kono N."/>
            <person name="Arakawa K."/>
        </authorList>
    </citation>
    <scope>NUCLEOTIDE SEQUENCE [LARGE SCALE GENOMIC DNA]</scope>
</reference>
<evidence type="ECO:0000256" key="1">
    <source>
        <dbReference type="SAM" id="MobiDB-lite"/>
    </source>
</evidence>
<dbReference type="Proteomes" id="UP001054945">
    <property type="component" value="Unassembled WGS sequence"/>
</dbReference>
<accession>A0AAV4PF57</accession>
<protein>
    <submittedName>
        <fullName evidence="2">Uncharacterized protein</fullName>
    </submittedName>
</protein>
<dbReference type="EMBL" id="BPLR01004426">
    <property type="protein sequence ID" value="GIX94776.1"/>
    <property type="molecule type" value="Genomic_DNA"/>
</dbReference>
<evidence type="ECO:0000313" key="2">
    <source>
        <dbReference type="EMBL" id="GIX94776.1"/>
    </source>
</evidence>
<dbReference type="AlphaFoldDB" id="A0AAV4PF57"/>
<feature type="region of interest" description="Disordered" evidence="1">
    <location>
        <begin position="107"/>
        <end position="127"/>
    </location>
</feature>
<evidence type="ECO:0000313" key="3">
    <source>
        <dbReference type="Proteomes" id="UP001054945"/>
    </source>
</evidence>
<keyword evidence="3" id="KW-1185">Reference proteome</keyword>